<protein>
    <submittedName>
        <fullName evidence="2">MBL fold metallo-hydrolase</fullName>
    </submittedName>
</protein>
<dbReference type="PANTHER" id="PTHR42951:SF4">
    <property type="entry name" value="ACYL-COENZYME A THIOESTERASE MBLAC2"/>
    <property type="match status" value="1"/>
</dbReference>
<dbReference type="Pfam" id="PF00753">
    <property type="entry name" value="Lactamase_B"/>
    <property type="match status" value="1"/>
</dbReference>
<dbReference type="InterPro" id="IPR050855">
    <property type="entry name" value="NDM-1-like"/>
</dbReference>
<dbReference type="RefSeq" id="WP_345362214.1">
    <property type="nucleotide sequence ID" value="NZ_BAABHJ010000023.1"/>
</dbReference>
<gene>
    <name evidence="2" type="ORF">GCM10023195_61170</name>
</gene>
<dbReference type="Gene3D" id="3.60.15.10">
    <property type="entry name" value="Ribonuclease Z/Hydroxyacylglutathione hydrolase-like"/>
    <property type="match status" value="1"/>
</dbReference>
<evidence type="ECO:0000313" key="2">
    <source>
        <dbReference type="EMBL" id="GAA4614047.1"/>
    </source>
</evidence>
<dbReference type="CDD" id="cd16282">
    <property type="entry name" value="metallo-hydrolase-like_MBL-fold"/>
    <property type="match status" value="1"/>
</dbReference>
<feature type="domain" description="Metallo-beta-lactamase" evidence="1">
    <location>
        <begin position="19"/>
        <end position="201"/>
    </location>
</feature>
<dbReference type="SMART" id="SM00849">
    <property type="entry name" value="Lactamase_B"/>
    <property type="match status" value="1"/>
</dbReference>
<comment type="caution">
    <text evidence="2">The sequence shown here is derived from an EMBL/GenBank/DDBJ whole genome shotgun (WGS) entry which is preliminary data.</text>
</comment>
<accession>A0ABP8TQW8</accession>
<sequence>MTWHEIAERCFQRRYSDFDVTVGVIVGSTDAVVVDTRASVAQGVRLRDDLRELGVQNPIVVNTHGHFDHCFGNAAFTGGARWGHASLPAYLAETARPMLAREFPGWAEKVETDLLLAPDRLVTDRAELDLGDRVVELRHFGPGHTDGDVVVWAPDARCAFTGDLIEQSGPPAYGADSFPLEWPATLAALLRTVDGVLVPGHGAPVDREFAVRQREEIDMVARRVRETHAAGLDVEEALAAGGWPYPVETLREAVRRGHDHLGRRSGSG</sequence>
<dbReference type="EMBL" id="BAABHJ010000023">
    <property type="protein sequence ID" value="GAA4614047.1"/>
    <property type="molecule type" value="Genomic_DNA"/>
</dbReference>
<dbReference type="InterPro" id="IPR036866">
    <property type="entry name" value="RibonucZ/Hydroxyglut_hydro"/>
</dbReference>
<dbReference type="InterPro" id="IPR001279">
    <property type="entry name" value="Metallo-B-lactamas"/>
</dbReference>
<evidence type="ECO:0000259" key="1">
    <source>
        <dbReference type="SMART" id="SM00849"/>
    </source>
</evidence>
<evidence type="ECO:0000313" key="3">
    <source>
        <dbReference type="Proteomes" id="UP001500212"/>
    </source>
</evidence>
<dbReference type="PANTHER" id="PTHR42951">
    <property type="entry name" value="METALLO-BETA-LACTAMASE DOMAIN-CONTAINING"/>
    <property type="match status" value="1"/>
</dbReference>
<proteinExistence type="predicted"/>
<reference evidence="3" key="1">
    <citation type="journal article" date="2019" name="Int. J. Syst. Evol. Microbiol.">
        <title>The Global Catalogue of Microorganisms (GCM) 10K type strain sequencing project: providing services to taxonomists for standard genome sequencing and annotation.</title>
        <authorList>
            <consortium name="The Broad Institute Genomics Platform"/>
            <consortium name="The Broad Institute Genome Sequencing Center for Infectious Disease"/>
            <person name="Wu L."/>
            <person name="Ma J."/>
        </authorList>
    </citation>
    <scope>NUCLEOTIDE SEQUENCE [LARGE SCALE GENOMIC DNA]</scope>
    <source>
        <strain evidence="3">JCM 17938</strain>
    </source>
</reference>
<name>A0ABP8TQW8_9ACTN</name>
<dbReference type="Proteomes" id="UP001500212">
    <property type="component" value="Unassembled WGS sequence"/>
</dbReference>
<dbReference type="SUPFAM" id="SSF56281">
    <property type="entry name" value="Metallo-hydrolase/oxidoreductase"/>
    <property type="match status" value="1"/>
</dbReference>
<organism evidence="2 3">
    <name type="scientific">Actinoallomurus liliacearum</name>
    <dbReference type="NCBI Taxonomy" id="1080073"/>
    <lineage>
        <taxon>Bacteria</taxon>
        <taxon>Bacillati</taxon>
        <taxon>Actinomycetota</taxon>
        <taxon>Actinomycetes</taxon>
        <taxon>Streptosporangiales</taxon>
        <taxon>Thermomonosporaceae</taxon>
        <taxon>Actinoallomurus</taxon>
    </lineage>
</organism>
<keyword evidence="3" id="KW-1185">Reference proteome</keyword>